<evidence type="ECO:0000256" key="1">
    <source>
        <dbReference type="ARBA" id="ARBA00004340"/>
    </source>
</evidence>
<sequence>MAILSLVCAIVGSAESGFVVTIEDDQGVWNLKKAIKMANREDLMDGGDKNLKLYLAKTERKKPRNDKDEKAGYRIGDNDIQALIGGEHVKVSTALLNWLFVKNGMSQPSSKQFHMLVVVRKRSAALLAVEWESTLANSPFPRCGQIKMRSTMTTIDRMRSCSPILCGFSGHAA</sequence>
<dbReference type="EMBL" id="KI676421">
    <property type="protein sequence ID" value="ETL25761.1"/>
    <property type="molecule type" value="Genomic_DNA"/>
</dbReference>
<keyword evidence="3" id="KW-0964">Secreted</keyword>
<evidence type="ECO:0000256" key="2">
    <source>
        <dbReference type="ARBA" id="ARBA00004613"/>
    </source>
</evidence>
<dbReference type="InterPro" id="IPR045379">
    <property type="entry name" value="Crinkler_N"/>
</dbReference>
<evidence type="ECO:0000313" key="7">
    <source>
        <dbReference type="EMBL" id="ETL25761.1"/>
    </source>
</evidence>
<proteinExistence type="predicted"/>
<evidence type="ECO:0000256" key="3">
    <source>
        <dbReference type="ARBA" id="ARBA00022525"/>
    </source>
</evidence>
<dbReference type="Pfam" id="PF20147">
    <property type="entry name" value="Crinkler"/>
    <property type="match status" value="1"/>
</dbReference>
<dbReference type="Proteomes" id="UP000053236">
    <property type="component" value="Unassembled WGS sequence"/>
</dbReference>
<evidence type="ECO:0000313" key="6">
    <source>
        <dbReference type="EMBL" id="ETK72306.1"/>
    </source>
</evidence>
<dbReference type="GO" id="GO:0005576">
    <property type="term" value="C:extracellular region"/>
    <property type="evidence" value="ECO:0007669"/>
    <property type="project" value="UniProtKB-SubCell"/>
</dbReference>
<dbReference type="EMBL" id="KI689616">
    <property type="protein sequence ID" value="ETK72306.1"/>
    <property type="molecule type" value="Genomic_DNA"/>
</dbReference>
<dbReference type="AlphaFoldDB" id="W2FQU4"/>
<dbReference type="VEuPathDB" id="FungiDB:PPTG_18409"/>
<dbReference type="Proteomes" id="UP000053864">
    <property type="component" value="Unassembled WGS sequence"/>
</dbReference>
<feature type="domain" description="Crinkler effector protein N-terminal" evidence="5">
    <location>
        <begin position="4"/>
        <end position="118"/>
    </location>
</feature>
<name>W2FQU4_PHYNI</name>
<evidence type="ECO:0000259" key="5">
    <source>
        <dbReference type="Pfam" id="PF20147"/>
    </source>
</evidence>
<evidence type="ECO:0000256" key="4">
    <source>
        <dbReference type="SAM" id="SignalP"/>
    </source>
</evidence>
<protein>
    <recommendedName>
        <fullName evidence="5">Crinkler effector protein N-terminal domain-containing protein</fullName>
    </recommendedName>
</protein>
<organism evidence="6">
    <name type="scientific">Phytophthora nicotianae</name>
    <name type="common">Potato buckeye rot agent</name>
    <name type="synonym">Phytophthora parasitica</name>
    <dbReference type="NCBI Taxonomy" id="4792"/>
    <lineage>
        <taxon>Eukaryota</taxon>
        <taxon>Sar</taxon>
        <taxon>Stramenopiles</taxon>
        <taxon>Oomycota</taxon>
        <taxon>Peronosporomycetes</taxon>
        <taxon>Peronosporales</taxon>
        <taxon>Peronosporaceae</taxon>
        <taxon>Phytophthora</taxon>
    </lineage>
</organism>
<feature type="chain" id="PRO_5007732950" description="Crinkler effector protein N-terminal domain-containing protein" evidence="4">
    <location>
        <begin position="17"/>
        <end position="173"/>
    </location>
</feature>
<accession>W2FQU4</accession>
<comment type="subcellular location">
    <subcellularLocation>
        <location evidence="1">Host cell</location>
    </subcellularLocation>
    <subcellularLocation>
        <location evidence="2">Secreted</location>
    </subcellularLocation>
</comment>
<feature type="signal peptide" evidence="4">
    <location>
        <begin position="1"/>
        <end position="16"/>
    </location>
</feature>
<gene>
    <name evidence="6" type="ORF">L915_20550</name>
    <name evidence="7" type="ORF">L916_20412</name>
</gene>
<reference evidence="7" key="2">
    <citation type="submission" date="2013-11" db="EMBL/GenBank/DDBJ databases">
        <title>The Genome Sequence of Phytophthora parasitica CJ05E6.</title>
        <authorList>
            <consortium name="The Broad Institute Genomics Platform"/>
            <person name="Russ C."/>
            <person name="Tyler B."/>
            <person name="Panabieres F."/>
            <person name="Shan W."/>
            <person name="Tripathy S."/>
            <person name="Grunwald N."/>
            <person name="Machado M."/>
            <person name="Johnson C.S."/>
            <person name="Arredondo F."/>
            <person name="Hong C."/>
            <person name="Coffey M."/>
            <person name="Young S.K."/>
            <person name="Zeng Q."/>
            <person name="Gargeya S."/>
            <person name="Fitzgerald M."/>
            <person name="Abouelleil A."/>
            <person name="Alvarado L."/>
            <person name="Chapman S.B."/>
            <person name="Gainer-Dewar J."/>
            <person name="Goldberg J."/>
            <person name="Griggs A."/>
            <person name="Gujja S."/>
            <person name="Hansen M."/>
            <person name="Howarth C."/>
            <person name="Imamovic A."/>
            <person name="Ireland A."/>
            <person name="Larimer J."/>
            <person name="McCowan C."/>
            <person name="Murphy C."/>
            <person name="Pearson M."/>
            <person name="Poon T.W."/>
            <person name="Priest M."/>
            <person name="Roberts A."/>
            <person name="Saif S."/>
            <person name="Shea T."/>
            <person name="Sykes S."/>
            <person name="Wortman J."/>
            <person name="Nusbaum C."/>
            <person name="Birren B."/>
        </authorList>
    </citation>
    <scope>NUCLEOTIDE SEQUENCE [LARGE SCALE GENOMIC DNA]</scope>
    <source>
        <strain evidence="7">CJ05E6</strain>
    </source>
</reference>
<dbReference type="GO" id="GO:0043657">
    <property type="term" value="C:host cell"/>
    <property type="evidence" value="ECO:0007669"/>
    <property type="project" value="UniProtKB-SubCell"/>
</dbReference>
<keyword evidence="4" id="KW-0732">Signal</keyword>
<reference evidence="6" key="1">
    <citation type="submission" date="2013-11" db="EMBL/GenBank/DDBJ databases">
        <title>The Genome Sequence of Phytophthora parasitica CJ02B3.</title>
        <authorList>
            <consortium name="The Broad Institute Genomics Platform"/>
            <person name="Russ C."/>
            <person name="Tyler B."/>
            <person name="Panabieres F."/>
            <person name="Shan W."/>
            <person name="Tripathy S."/>
            <person name="Grunwald N."/>
            <person name="Machado M."/>
            <person name="Johnson C.S."/>
            <person name="Arredondo F."/>
            <person name="Hong C."/>
            <person name="Coffey M."/>
            <person name="Young S.K."/>
            <person name="Zeng Q."/>
            <person name="Gargeya S."/>
            <person name="Fitzgerald M."/>
            <person name="Abouelleil A."/>
            <person name="Alvarado L."/>
            <person name="Chapman S.B."/>
            <person name="Gainer-Dewar J."/>
            <person name="Goldberg J."/>
            <person name="Griggs A."/>
            <person name="Gujja S."/>
            <person name="Hansen M."/>
            <person name="Howarth C."/>
            <person name="Imamovic A."/>
            <person name="Ireland A."/>
            <person name="Larimer J."/>
            <person name="McCowan C."/>
            <person name="Murphy C."/>
            <person name="Pearson M."/>
            <person name="Poon T.W."/>
            <person name="Priest M."/>
            <person name="Roberts A."/>
            <person name="Saif S."/>
            <person name="Shea T."/>
            <person name="Sykes S."/>
            <person name="Wortman J."/>
            <person name="Nusbaum C."/>
            <person name="Birren B."/>
        </authorList>
    </citation>
    <scope>NUCLEOTIDE SEQUENCE [LARGE SCALE GENOMIC DNA]</scope>
    <source>
        <strain evidence="6">CJ02B3</strain>
    </source>
</reference>